<dbReference type="EMBL" id="JAWJZY010000003">
    <property type="protein sequence ID" value="MEE8659221.1"/>
    <property type="molecule type" value="Genomic_DNA"/>
</dbReference>
<name>A0ABU7U4H8_9PROT</name>
<dbReference type="InterPro" id="IPR055206">
    <property type="entry name" value="DEXQc_SUV3"/>
</dbReference>
<dbReference type="InterPro" id="IPR027417">
    <property type="entry name" value="P-loop_NTPase"/>
</dbReference>
<evidence type="ECO:0000256" key="4">
    <source>
        <dbReference type="ARBA" id="ARBA00022840"/>
    </source>
</evidence>
<evidence type="ECO:0000256" key="1">
    <source>
        <dbReference type="ARBA" id="ARBA00022741"/>
    </source>
</evidence>
<proteinExistence type="predicted"/>
<dbReference type="Gene3D" id="3.40.50.300">
    <property type="entry name" value="P-loop containing nucleotide triphosphate hydrolases"/>
    <property type="match status" value="2"/>
</dbReference>
<evidence type="ECO:0000259" key="5">
    <source>
        <dbReference type="PROSITE" id="PS51194"/>
    </source>
</evidence>
<dbReference type="PROSITE" id="PS51194">
    <property type="entry name" value="HELICASE_CTER"/>
    <property type="match status" value="1"/>
</dbReference>
<dbReference type="SUPFAM" id="SSF52540">
    <property type="entry name" value="P-loop containing nucleoside triphosphate hydrolases"/>
    <property type="match status" value="2"/>
</dbReference>
<evidence type="ECO:0000256" key="3">
    <source>
        <dbReference type="ARBA" id="ARBA00022806"/>
    </source>
</evidence>
<accession>A0ABU7U4H8</accession>
<keyword evidence="1" id="KW-0547">Nucleotide-binding</keyword>
<evidence type="ECO:0000313" key="6">
    <source>
        <dbReference type="EMBL" id="MEE8659221.1"/>
    </source>
</evidence>
<dbReference type="InterPro" id="IPR050699">
    <property type="entry name" value="RNA-DNA_Helicase"/>
</dbReference>
<comment type="caution">
    <text evidence="6">The sequence shown here is derived from an EMBL/GenBank/DDBJ whole genome shotgun (WGS) entry which is preliminary data.</text>
</comment>
<keyword evidence="2" id="KW-0378">Hydrolase</keyword>
<evidence type="ECO:0000313" key="7">
    <source>
        <dbReference type="Proteomes" id="UP001312908"/>
    </source>
</evidence>
<keyword evidence="4" id="KW-0067">ATP-binding</keyword>
<gene>
    <name evidence="6" type="ORF">DOFOFD_09370</name>
</gene>
<protein>
    <recommendedName>
        <fullName evidence="5">Helicase C-terminal domain-containing protein</fullName>
    </recommendedName>
</protein>
<keyword evidence="3" id="KW-0347">Helicase</keyword>
<sequence>MRGSSPPERGLTALLGPTNTGKTWFALERLMAHPDGMIGFPLRLLARENYEKLVAAKGVAHVALVTGEEKIIPRQARWFSCTVEAMPRERRMSFVAIDEIQLCADPERGHVFTDRLLNCRGTTETLLLGADTIRPILKTLFPEIKIEMRPRLSSLSHIGHLSLTKLPPRSAIVAFSVPEVYAIADLLRRRRGGCAIVMGQLSPQTRNAQVALFQNREVDYLVATDAIGMGLNMDVDHVALAARQKFDGAHFRNLSPHELAQIFGRAGRGLKDGTFGTTESAPSLAPDLVQQIENHHFAPLKHIVWRNDALDFTSIASLKHSLARLSPHGVMRRGREASDVTTLHALTQSPSVLSWATTRVQVRRLWEVCQIPDFNRLGDMSHARICEQLFLSLSKEGRVPHDWFAKQIKRLDNIEGILML</sequence>
<keyword evidence="7" id="KW-1185">Reference proteome</keyword>
<evidence type="ECO:0000256" key="2">
    <source>
        <dbReference type="ARBA" id="ARBA00022801"/>
    </source>
</evidence>
<dbReference type="RefSeq" id="WP_394820058.1">
    <property type="nucleotide sequence ID" value="NZ_JAWJZY010000003.1"/>
</dbReference>
<feature type="domain" description="Helicase C-terminal" evidence="5">
    <location>
        <begin position="136"/>
        <end position="311"/>
    </location>
</feature>
<dbReference type="Proteomes" id="UP001312908">
    <property type="component" value="Unassembled WGS sequence"/>
</dbReference>
<organism evidence="6 7">
    <name type="scientific">Sorlinia euscelidii</name>
    <dbReference type="NCBI Taxonomy" id="3081148"/>
    <lineage>
        <taxon>Bacteria</taxon>
        <taxon>Pseudomonadati</taxon>
        <taxon>Pseudomonadota</taxon>
        <taxon>Alphaproteobacteria</taxon>
        <taxon>Acetobacterales</taxon>
        <taxon>Acetobacteraceae</taxon>
        <taxon>Sorlinia</taxon>
    </lineage>
</organism>
<dbReference type="Pfam" id="PF22527">
    <property type="entry name" value="DEXQc_Suv3"/>
    <property type="match status" value="1"/>
</dbReference>
<dbReference type="SMART" id="SM00490">
    <property type="entry name" value="HELICc"/>
    <property type="match status" value="1"/>
</dbReference>
<dbReference type="PANTHER" id="PTHR12131">
    <property type="entry name" value="ATP-DEPENDENT RNA AND DNA HELICASE"/>
    <property type="match status" value="1"/>
</dbReference>
<dbReference type="PANTHER" id="PTHR12131:SF1">
    <property type="entry name" value="ATP-DEPENDENT RNA HELICASE SUPV3L1, MITOCHONDRIAL-RELATED"/>
    <property type="match status" value="1"/>
</dbReference>
<reference evidence="6 7" key="1">
    <citation type="submission" date="2023-10" db="EMBL/GenBank/DDBJ databases">
        <title>Sorlinia euscelidii gen. nov., sp. nov., an acetic acid bacteria isolated from the gut of Euscelidius variegatus emitter.</title>
        <authorList>
            <person name="Michoud G."/>
            <person name="Marasco R."/>
            <person name="Seferji K."/>
            <person name="Gonella E."/>
            <person name="Garuglieri E."/>
            <person name="Alma A."/>
            <person name="Mapelli F."/>
            <person name="Borin S."/>
            <person name="Daffonchio D."/>
            <person name="Crotti E."/>
        </authorList>
    </citation>
    <scope>NUCLEOTIDE SEQUENCE [LARGE SCALE GENOMIC DNA]</scope>
    <source>
        <strain evidence="6 7">EV16P</strain>
    </source>
</reference>
<dbReference type="Pfam" id="PF00271">
    <property type="entry name" value="Helicase_C"/>
    <property type="match status" value="1"/>
</dbReference>
<dbReference type="InterPro" id="IPR001650">
    <property type="entry name" value="Helicase_C-like"/>
</dbReference>